<dbReference type="STRING" id="121845.A0A3Q0JFL4"/>
<dbReference type="PaxDb" id="121845-A0A3Q0JFL4"/>
<feature type="non-terminal residue" evidence="3">
    <location>
        <position position="429"/>
    </location>
</feature>
<proteinExistence type="predicted"/>
<evidence type="ECO:0000313" key="3">
    <source>
        <dbReference type="RefSeq" id="XP_026687179.1"/>
    </source>
</evidence>
<gene>
    <name evidence="3" type="primary">LOC103520143</name>
</gene>
<evidence type="ECO:0000256" key="1">
    <source>
        <dbReference type="SAM" id="MobiDB-lite"/>
    </source>
</evidence>
<keyword evidence="2" id="KW-1185">Reference proteome</keyword>
<reference evidence="3" key="1">
    <citation type="submission" date="2025-08" db="UniProtKB">
        <authorList>
            <consortium name="RefSeq"/>
        </authorList>
    </citation>
    <scope>IDENTIFICATION</scope>
</reference>
<feature type="compositionally biased region" description="Basic and acidic residues" evidence="1">
    <location>
        <begin position="79"/>
        <end position="101"/>
    </location>
</feature>
<organism evidence="2 3">
    <name type="scientific">Diaphorina citri</name>
    <name type="common">Asian citrus psyllid</name>
    <dbReference type="NCBI Taxonomy" id="121845"/>
    <lineage>
        <taxon>Eukaryota</taxon>
        <taxon>Metazoa</taxon>
        <taxon>Ecdysozoa</taxon>
        <taxon>Arthropoda</taxon>
        <taxon>Hexapoda</taxon>
        <taxon>Insecta</taxon>
        <taxon>Pterygota</taxon>
        <taxon>Neoptera</taxon>
        <taxon>Paraneoptera</taxon>
        <taxon>Hemiptera</taxon>
        <taxon>Sternorrhyncha</taxon>
        <taxon>Psylloidea</taxon>
        <taxon>Psyllidae</taxon>
        <taxon>Diaphorininae</taxon>
        <taxon>Diaphorina</taxon>
    </lineage>
</organism>
<name>A0A3Q0JFL4_DIACI</name>
<dbReference type="RefSeq" id="XP_026687179.1">
    <property type="nucleotide sequence ID" value="XM_026831378.1"/>
</dbReference>
<evidence type="ECO:0000313" key="2">
    <source>
        <dbReference type="Proteomes" id="UP000079169"/>
    </source>
</evidence>
<feature type="compositionally biased region" description="Polar residues" evidence="1">
    <location>
        <begin position="173"/>
        <end position="195"/>
    </location>
</feature>
<feature type="compositionally biased region" description="Basic and acidic residues" evidence="1">
    <location>
        <begin position="108"/>
        <end position="130"/>
    </location>
</feature>
<feature type="compositionally biased region" description="Basic and acidic residues" evidence="1">
    <location>
        <begin position="146"/>
        <end position="157"/>
    </location>
</feature>
<dbReference type="AlphaFoldDB" id="A0A3Q0JFL4"/>
<dbReference type="Gene3D" id="3.40.50.300">
    <property type="entry name" value="P-loop containing nucleotide triphosphate hydrolases"/>
    <property type="match status" value="1"/>
</dbReference>
<dbReference type="KEGG" id="dci:103520143"/>
<feature type="compositionally biased region" description="Polar residues" evidence="1">
    <location>
        <begin position="203"/>
        <end position="221"/>
    </location>
</feature>
<dbReference type="InterPro" id="IPR027417">
    <property type="entry name" value="P-loop_NTPase"/>
</dbReference>
<sequence>MSDETRYTPPNGPAVKKRNLSTHVLELREQEEESTHIDDILQRNKVPIIVGGTNYYIESLLWTILLDNKTNINEQATDAGDKMDGKGVKDQTERSATEMSRDKRKHKDNLDVEESAKRIKTDGDESKAQTELESSQDGLKGSGKLISKETRSQKVVETENSENTQKCDRQLEQLENSKQNTGQLTTESKCQQSTHASHDLKDQPNSGKSTSSKSANIIESTSSNREGIKALVNVLDTLRGKMITDIEQANRFSLGYRTLKDIMAPTKEENAYEKTDFQCTNVKKMFENLNEKFEQFKEVNGQNVGDTESLRIQATATAFRTDEDVSKETVDNKADQNEDPFLQTTTTLFSDYRSSCTKLLEQFKHQTLLPKQFLYCVSIHQKSKPFGEKLALFGLTGSQLSAHVQSLARTVKELQERLVQFGVAEDGLT</sequence>
<dbReference type="GeneID" id="103520143"/>
<dbReference type="Pfam" id="PF01715">
    <property type="entry name" value="IPPT"/>
    <property type="match status" value="1"/>
</dbReference>
<dbReference type="Proteomes" id="UP000079169">
    <property type="component" value="Unplaced"/>
</dbReference>
<accession>A0A3Q0JFL4</accession>
<feature type="region of interest" description="Disordered" evidence="1">
    <location>
        <begin position="76"/>
        <end position="221"/>
    </location>
</feature>
<protein>
    <submittedName>
        <fullName evidence="3">Uncharacterized protein LOC103520143</fullName>
    </submittedName>
</protein>